<evidence type="ECO:0000313" key="2">
    <source>
        <dbReference type="Proteomes" id="UP000236291"/>
    </source>
</evidence>
<evidence type="ECO:0000313" key="1">
    <source>
        <dbReference type="EMBL" id="PNX81215.1"/>
    </source>
</evidence>
<reference evidence="1 2" key="1">
    <citation type="journal article" date="2014" name="Am. J. Bot.">
        <title>Genome assembly and annotation for red clover (Trifolium pratense; Fabaceae).</title>
        <authorList>
            <person name="Istvanek J."/>
            <person name="Jaros M."/>
            <person name="Krenek A."/>
            <person name="Repkova J."/>
        </authorList>
    </citation>
    <scope>NUCLEOTIDE SEQUENCE [LARGE SCALE GENOMIC DNA]</scope>
    <source>
        <strain evidence="2">cv. Tatra</strain>
        <tissue evidence="1">Young leaves</tissue>
    </source>
</reference>
<feature type="non-terminal residue" evidence="1">
    <location>
        <position position="85"/>
    </location>
</feature>
<accession>A0A2K3LRP9</accession>
<protein>
    <submittedName>
        <fullName evidence="1">Uncharacterized protein</fullName>
    </submittedName>
</protein>
<reference evidence="1 2" key="2">
    <citation type="journal article" date="2017" name="Front. Plant Sci.">
        <title>Gene Classification and Mining of Molecular Markers Useful in Red Clover (Trifolium pratense) Breeding.</title>
        <authorList>
            <person name="Istvanek J."/>
            <person name="Dluhosova J."/>
            <person name="Dluhos P."/>
            <person name="Patkova L."/>
            <person name="Nedelnik J."/>
            <person name="Repkova J."/>
        </authorList>
    </citation>
    <scope>NUCLEOTIDE SEQUENCE [LARGE SCALE GENOMIC DNA]</scope>
    <source>
        <strain evidence="2">cv. Tatra</strain>
        <tissue evidence="1">Young leaves</tissue>
    </source>
</reference>
<sequence length="85" mass="9328">MFSIAESKKSDIQLTYGATILHKMAISVFQKPSPKTAMALPWTIFDTTDIEQQTPLETNRTTAKLNVNNSVSGIASYLMGLHDPA</sequence>
<comment type="caution">
    <text evidence="1">The sequence shown here is derived from an EMBL/GenBank/DDBJ whole genome shotgun (WGS) entry which is preliminary data.</text>
</comment>
<proteinExistence type="predicted"/>
<gene>
    <name evidence="1" type="ORF">L195_g037232</name>
</gene>
<dbReference type="Proteomes" id="UP000236291">
    <property type="component" value="Unassembled WGS sequence"/>
</dbReference>
<dbReference type="AlphaFoldDB" id="A0A2K3LRP9"/>
<name>A0A2K3LRP9_TRIPR</name>
<dbReference type="EMBL" id="ASHM01039472">
    <property type="protein sequence ID" value="PNX81215.1"/>
    <property type="molecule type" value="Genomic_DNA"/>
</dbReference>
<organism evidence="1 2">
    <name type="scientific">Trifolium pratense</name>
    <name type="common">Red clover</name>
    <dbReference type="NCBI Taxonomy" id="57577"/>
    <lineage>
        <taxon>Eukaryota</taxon>
        <taxon>Viridiplantae</taxon>
        <taxon>Streptophyta</taxon>
        <taxon>Embryophyta</taxon>
        <taxon>Tracheophyta</taxon>
        <taxon>Spermatophyta</taxon>
        <taxon>Magnoliopsida</taxon>
        <taxon>eudicotyledons</taxon>
        <taxon>Gunneridae</taxon>
        <taxon>Pentapetalae</taxon>
        <taxon>rosids</taxon>
        <taxon>fabids</taxon>
        <taxon>Fabales</taxon>
        <taxon>Fabaceae</taxon>
        <taxon>Papilionoideae</taxon>
        <taxon>50 kb inversion clade</taxon>
        <taxon>NPAAA clade</taxon>
        <taxon>Hologalegina</taxon>
        <taxon>IRL clade</taxon>
        <taxon>Trifolieae</taxon>
        <taxon>Trifolium</taxon>
    </lineage>
</organism>